<evidence type="ECO:0000259" key="1">
    <source>
        <dbReference type="Pfam" id="PF00117"/>
    </source>
</evidence>
<protein>
    <submittedName>
        <fullName evidence="2">GMP synthase-like glutamine amidotransferase</fullName>
    </submittedName>
</protein>
<dbReference type="Pfam" id="PF00117">
    <property type="entry name" value="GATase"/>
    <property type="match status" value="1"/>
</dbReference>
<dbReference type="PANTHER" id="PTHR42695:SF5">
    <property type="entry name" value="GLUTAMINE AMIDOTRANSFERASE YLR126C-RELATED"/>
    <property type="match status" value="1"/>
</dbReference>
<dbReference type="InterPro" id="IPR017926">
    <property type="entry name" value="GATASE"/>
</dbReference>
<dbReference type="InterPro" id="IPR044992">
    <property type="entry name" value="ChyE-like"/>
</dbReference>
<dbReference type="GO" id="GO:0016740">
    <property type="term" value="F:transferase activity"/>
    <property type="evidence" value="ECO:0007669"/>
    <property type="project" value="UniProtKB-KW"/>
</dbReference>
<gene>
    <name evidence="2" type="ORF">EDC37_11081</name>
</gene>
<dbReference type="OrthoDB" id="9813383at2"/>
<organism evidence="2 3">
    <name type="scientific">Pectinatus cerevisiiphilus</name>
    <dbReference type="NCBI Taxonomy" id="86956"/>
    <lineage>
        <taxon>Bacteria</taxon>
        <taxon>Bacillati</taxon>
        <taxon>Bacillota</taxon>
        <taxon>Negativicutes</taxon>
        <taxon>Selenomonadales</taxon>
        <taxon>Selenomonadaceae</taxon>
        <taxon>Pectinatus</taxon>
    </lineage>
</organism>
<dbReference type="AlphaFoldDB" id="A0A4R3K6K2"/>
<name>A0A4R3K6K2_9FIRM</name>
<keyword evidence="2" id="KW-0808">Transferase</keyword>
<evidence type="ECO:0000313" key="2">
    <source>
        <dbReference type="EMBL" id="TCS78445.1"/>
    </source>
</evidence>
<comment type="caution">
    <text evidence="2">The sequence shown here is derived from an EMBL/GenBank/DDBJ whole genome shotgun (WGS) entry which is preliminary data.</text>
</comment>
<dbReference type="RefSeq" id="WP_132550054.1">
    <property type="nucleotide sequence ID" value="NZ_SMAA01000010.1"/>
</dbReference>
<dbReference type="InterPro" id="IPR029062">
    <property type="entry name" value="Class_I_gatase-like"/>
</dbReference>
<keyword evidence="3" id="KW-1185">Reference proteome</keyword>
<sequence length="238" mass="27338">MRLHYIQHVPFEHPGIILEWAQEHNHVLSDTQIYQGYPLPSQEDFDWLIVMGGPMNIYEEDKYPWLKQEKVFISQSIAAGKIVIGICLGAQLIADVLGGKVTTNREKEIGWLPVSFAEDLQKIPAFSDFPRQMIVFQWHGDTFSELPPNTRNLAGSEGCRQQAFTHGQNVYAFQFHLEIAESTIKDLLLHCSDEMTTGDYSQTPKAILNNLPYLKQMHKYMKKFLDRLESISKIGEIQ</sequence>
<proteinExistence type="predicted"/>
<dbReference type="Gene3D" id="3.40.50.880">
    <property type="match status" value="1"/>
</dbReference>
<dbReference type="FunFam" id="3.40.50.880:FF:000033">
    <property type="entry name" value="Glutamine amidotransferase class-I"/>
    <property type="match status" value="1"/>
</dbReference>
<feature type="domain" description="Glutamine amidotransferase" evidence="1">
    <location>
        <begin position="42"/>
        <end position="183"/>
    </location>
</feature>
<reference evidence="2 3" key="1">
    <citation type="submission" date="2019-03" db="EMBL/GenBank/DDBJ databases">
        <title>Genomic Encyclopedia of Type Strains, Phase IV (KMG-IV): sequencing the most valuable type-strain genomes for metagenomic binning, comparative biology and taxonomic classification.</title>
        <authorList>
            <person name="Goeker M."/>
        </authorList>
    </citation>
    <scope>NUCLEOTIDE SEQUENCE [LARGE SCALE GENOMIC DNA]</scope>
    <source>
        <strain evidence="2 3">DSM 20467</strain>
    </source>
</reference>
<accession>A0A4R3K6K2</accession>
<dbReference type="GO" id="GO:0005829">
    <property type="term" value="C:cytosol"/>
    <property type="evidence" value="ECO:0007669"/>
    <property type="project" value="TreeGrafter"/>
</dbReference>
<dbReference type="SUPFAM" id="SSF52317">
    <property type="entry name" value="Class I glutamine amidotransferase-like"/>
    <property type="match status" value="1"/>
</dbReference>
<evidence type="ECO:0000313" key="3">
    <source>
        <dbReference type="Proteomes" id="UP000295188"/>
    </source>
</evidence>
<dbReference type="EMBL" id="SMAA01000010">
    <property type="protein sequence ID" value="TCS78445.1"/>
    <property type="molecule type" value="Genomic_DNA"/>
</dbReference>
<dbReference type="Proteomes" id="UP000295188">
    <property type="component" value="Unassembled WGS sequence"/>
</dbReference>
<keyword evidence="2" id="KW-0315">Glutamine amidotransferase</keyword>
<dbReference type="CDD" id="cd01741">
    <property type="entry name" value="GATase1_1"/>
    <property type="match status" value="1"/>
</dbReference>
<dbReference type="PROSITE" id="PS51273">
    <property type="entry name" value="GATASE_TYPE_1"/>
    <property type="match status" value="1"/>
</dbReference>
<dbReference type="PANTHER" id="PTHR42695">
    <property type="entry name" value="GLUTAMINE AMIDOTRANSFERASE YLR126C-RELATED"/>
    <property type="match status" value="1"/>
</dbReference>